<dbReference type="Gene3D" id="3.20.20.10">
    <property type="entry name" value="Alanine racemase"/>
    <property type="match status" value="1"/>
</dbReference>
<dbReference type="InterPro" id="IPR029066">
    <property type="entry name" value="PLP-binding_barrel"/>
</dbReference>
<evidence type="ECO:0000256" key="9">
    <source>
        <dbReference type="ARBA" id="ARBA00047351"/>
    </source>
</evidence>
<gene>
    <name evidence="14" type="primary">nspC</name>
    <name evidence="13" type="ORF">Q5I04_07390</name>
    <name evidence="14" type="ORF">Q5I06_07720</name>
</gene>
<protein>
    <recommendedName>
        <fullName evidence="3">Carboxynorspermidine/carboxyspermidine decarboxylase</fullName>
        <ecNumber evidence="2">4.1.1.96</ecNumber>
    </recommendedName>
</protein>
<accession>A0AA90ST62</accession>
<evidence type="ECO:0000256" key="2">
    <source>
        <dbReference type="ARBA" id="ARBA00012259"/>
    </source>
</evidence>
<comment type="similarity">
    <text evidence="8">Belongs to the Orn/Lys/Arg decarboxylase class-II family. NspC subfamily.</text>
</comment>
<dbReference type="InterPro" id="IPR022643">
    <property type="entry name" value="De-COase2_C"/>
</dbReference>
<reference evidence="13 15" key="3">
    <citation type="journal article" date="2024" name="Syst. Appl. Microbiol.">
        <title>Helicobacter cappadocius sp. nov., from lizards: The first psychrotrophic Helicobacter species.</title>
        <authorList>
            <person name="Aydin F."/>
            <person name="Tarhane S."/>
            <person name="Karakaya E."/>
            <person name="Abay S."/>
            <person name="Kayman T."/>
            <person name="Guran O."/>
            <person name="Bozkurt E."/>
            <person name="Uzum N."/>
            <person name="Avci A."/>
            <person name="Olgun K."/>
            <person name="Jablonski D."/>
            <person name="Guran C."/>
            <person name="Burcin Saticioglu I."/>
        </authorList>
    </citation>
    <scope>NUCLEOTIDE SEQUENCE [LARGE SCALE GENOMIC DNA]</scope>
    <source>
        <strain evidence="13">Faydin-H75</strain>
        <strain evidence="15">faydin-H76</strain>
    </source>
</reference>
<evidence type="ECO:0000313" key="14">
    <source>
        <dbReference type="EMBL" id="MDP2539659.1"/>
    </source>
</evidence>
<dbReference type="PANTHER" id="PTHR43727:SF1">
    <property type="entry name" value="CARBOXYNORSPERMIDINE_CARBOXYSPERMIDINE DECARBOXYLASE"/>
    <property type="match status" value="1"/>
</dbReference>
<comment type="catalytic activity">
    <reaction evidence="9">
        <text>carboxyspermidine + H(+) = spermidine + CO2</text>
        <dbReference type="Rhea" id="RHEA:34095"/>
        <dbReference type="ChEBI" id="CHEBI:15378"/>
        <dbReference type="ChEBI" id="CHEBI:16526"/>
        <dbReference type="ChEBI" id="CHEBI:57834"/>
        <dbReference type="ChEBI" id="CHEBI:65072"/>
        <dbReference type="EC" id="4.1.1.96"/>
    </reaction>
</comment>
<dbReference type="SUPFAM" id="SSF50621">
    <property type="entry name" value="Alanine racemase C-terminal domain-like"/>
    <property type="match status" value="1"/>
</dbReference>
<dbReference type="GO" id="GO:0008836">
    <property type="term" value="F:diaminopimelate decarboxylase activity"/>
    <property type="evidence" value="ECO:0007669"/>
    <property type="project" value="TreeGrafter"/>
</dbReference>
<name>A0AA90ST62_9HELI</name>
<dbReference type="RefSeq" id="WP_305517572.1">
    <property type="nucleotide sequence ID" value="NZ_JAUPEV010000013.1"/>
</dbReference>
<sequence>MKYFDIPSPCYVLEEDKFKHNLDILNLVRSASKAKILLALKGYAFWRSFDIARDYLDGCCASGIYEALLAFEEFGGREVQKDICVFSPAYKDCEIDLLLPIATHIIFNSFAQWQKFKDKIKIKNKQLDSLGLCKIEVGLRVNPLYSEVEPPIYNPCIPGSRLGIVPSEFQRGLEEFGLEGIDGLHFHTHCEQNSDALKRTLEHFKKHFGDYISKMKWINFGGGHHITRIDYDVDKLICILKDFKNSYSDVDIFLEPGEAVGWQSGFLIGEVVDIIYNEMNVAILDVSAAAHMPDCLEMPYRPNVKKISINDINGDELIEEDKGIGVGKYIYRFGGPTCLAGDVIGEYSFDTPLNIGDRILFEDMMHYTIVKNNTFNGVPLPSLGTIRDEKFVLLKSFEYMDYKNRN</sequence>
<comment type="caution">
    <text evidence="14">The sequence shown here is derived from an EMBL/GenBank/DDBJ whole genome shotgun (WGS) entry which is preliminary data.</text>
</comment>
<proteinExistence type="inferred from homology"/>
<reference evidence="13" key="2">
    <citation type="submission" date="2023-07" db="EMBL/GenBank/DDBJ databases">
        <authorList>
            <person name="Aydin F."/>
            <person name="Tarhane S."/>
            <person name="Saticioglu I.B."/>
            <person name="Karakaya E."/>
            <person name="Abay S."/>
            <person name="Guran O."/>
            <person name="Bozkurt E."/>
            <person name="Uzum N."/>
            <person name="Olgun K."/>
            <person name="Jablonski D."/>
        </authorList>
    </citation>
    <scope>NUCLEOTIDE SEQUENCE</scope>
    <source>
        <strain evidence="13">Faydin-H75</strain>
    </source>
</reference>
<dbReference type="PIRSF" id="PIRSF038941">
    <property type="entry name" value="NspC"/>
    <property type="match status" value="1"/>
</dbReference>
<reference evidence="14 16" key="1">
    <citation type="submission" date="2023-07" db="EMBL/GenBank/DDBJ databases">
        <title>Unpublished Manusciprt.</title>
        <authorList>
            <person name="Aydin F."/>
            <person name="Tarhane S."/>
            <person name="Saticioglu I.B."/>
            <person name="Karakaya E."/>
            <person name="Abay S."/>
            <person name="Guran O."/>
            <person name="Bozkurt E."/>
            <person name="Uzum N."/>
            <person name="Olgun K."/>
            <person name="Jablonski D."/>
        </authorList>
    </citation>
    <scope>NUCLEOTIDE SEQUENCE</scope>
    <source>
        <strain evidence="16">faydin-H75</strain>
        <strain evidence="14">Faydin-H76</strain>
    </source>
</reference>
<evidence type="ECO:0000256" key="8">
    <source>
        <dbReference type="ARBA" id="ARBA00025802"/>
    </source>
</evidence>
<evidence type="ECO:0000256" key="3">
    <source>
        <dbReference type="ARBA" id="ARBA00013633"/>
    </source>
</evidence>
<keyword evidence="6" id="KW-0745">Spermidine biosynthesis</keyword>
<keyword evidence="5" id="KW-0663">Pyridoxal phosphate</keyword>
<feature type="domain" description="Orn/DAP/Arg decarboxylase 2 C-terminal" evidence="12">
    <location>
        <begin position="182"/>
        <end position="364"/>
    </location>
</feature>
<dbReference type="Gene3D" id="2.40.37.10">
    <property type="entry name" value="Lyase, Ornithine Decarboxylase, Chain A, domain 1"/>
    <property type="match status" value="1"/>
</dbReference>
<comment type="catalytic activity">
    <reaction evidence="10">
        <text>carboxynorspermidine + H(+) = norspermidine + CO2</text>
        <dbReference type="Rhea" id="RHEA:34099"/>
        <dbReference type="ChEBI" id="CHEBI:15378"/>
        <dbReference type="ChEBI" id="CHEBI:16526"/>
        <dbReference type="ChEBI" id="CHEBI:57920"/>
        <dbReference type="ChEBI" id="CHEBI:65070"/>
        <dbReference type="EC" id="4.1.1.96"/>
    </reaction>
</comment>
<dbReference type="Proteomes" id="UP001177258">
    <property type="component" value="Unassembled WGS sequence"/>
</dbReference>
<dbReference type="EMBL" id="JAUPEV010000013">
    <property type="protein sequence ID" value="MDO7253731.1"/>
    <property type="molecule type" value="Genomic_DNA"/>
</dbReference>
<evidence type="ECO:0000259" key="12">
    <source>
        <dbReference type="Pfam" id="PF00278"/>
    </source>
</evidence>
<dbReference type="SUPFAM" id="SSF51419">
    <property type="entry name" value="PLP-binding barrel"/>
    <property type="match status" value="1"/>
</dbReference>
<dbReference type="InterPro" id="IPR005730">
    <property type="entry name" value="Nsp_de-COase"/>
</dbReference>
<dbReference type="InterPro" id="IPR009006">
    <property type="entry name" value="Ala_racemase/Decarboxylase_C"/>
</dbReference>
<evidence type="ECO:0000313" key="15">
    <source>
        <dbReference type="Proteomes" id="UP001177258"/>
    </source>
</evidence>
<evidence type="ECO:0000256" key="7">
    <source>
        <dbReference type="ARBA" id="ARBA00023239"/>
    </source>
</evidence>
<dbReference type="GO" id="GO:0008295">
    <property type="term" value="P:spermidine biosynthetic process"/>
    <property type="evidence" value="ECO:0007669"/>
    <property type="project" value="UniProtKB-KW"/>
</dbReference>
<evidence type="ECO:0000256" key="11">
    <source>
        <dbReference type="PIRSR" id="PIRSR038941-1"/>
    </source>
</evidence>
<evidence type="ECO:0000256" key="6">
    <source>
        <dbReference type="ARBA" id="ARBA00023066"/>
    </source>
</evidence>
<dbReference type="CDD" id="cd06829">
    <property type="entry name" value="PLPDE_III_CANSDC"/>
    <property type="match status" value="1"/>
</dbReference>
<dbReference type="EC" id="4.1.1.96" evidence="2"/>
<dbReference type="Proteomes" id="UP001240777">
    <property type="component" value="Unassembled WGS sequence"/>
</dbReference>
<dbReference type="NCBIfam" id="TIGR01047">
    <property type="entry name" value="nspC"/>
    <property type="match status" value="1"/>
</dbReference>
<evidence type="ECO:0000256" key="10">
    <source>
        <dbReference type="ARBA" id="ARBA00047389"/>
    </source>
</evidence>
<dbReference type="Pfam" id="PF00278">
    <property type="entry name" value="Orn_DAP_Arg_deC"/>
    <property type="match status" value="1"/>
</dbReference>
<evidence type="ECO:0000313" key="16">
    <source>
        <dbReference type="Proteomes" id="UP001240777"/>
    </source>
</evidence>
<dbReference type="EMBL" id="JAUYZK010000013">
    <property type="protein sequence ID" value="MDP2539659.1"/>
    <property type="molecule type" value="Genomic_DNA"/>
</dbReference>
<keyword evidence="16" id="KW-1185">Reference proteome</keyword>
<dbReference type="GO" id="GO:0009089">
    <property type="term" value="P:lysine biosynthetic process via diaminopimelate"/>
    <property type="evidence" value="ECO:0007669"/>
    <property type="project" value="TreeGrafter"/>
</dbReference>
<evidence type="ECO:0000256" key="1">
    <source>
        <dbReference type="ARBA" id="ARBA00001933"/>
    </source>
</evidence>
<keyword evidence="4" id="KW-0210">Decarboxylase</keyword>
<evidence type="ECO:0000256" key="4">
    <source>
        <dbReference type="ARBA" id="ARBA00022793"/>
    </source>
</evidence>
<evidence type="ECO:0000313" key="13">
    <source>
        <dbReference type="EMBL" id="MDO7253731.1"/>
    </source>
</evidence>
<comment type="cofactor">
    <cofactor evidence="1">
        <name>pyridoxal 5'-phosphate</name>
        <dbReference type="ChEBI" id="CHEBI:597326"/>
    </cofactor>
</comment>
<keyword evidence="7 14" id="KW-0456">Lyase</keyword>
<feature type="binding site" evidence="11">
    <location>
        <position position="258"/>
    </location>
    <ligand>
        <name>substrate</name>
    </ligand>
</feature>
<dbReference type="PANTHER" id="PTHR43727">
    <property type="entry name" value="DIAMINOPIMELATE DECARBOXYLASE"/>
    <property type="match status" value="1"/>
</dbReference>
<dbReference type="GO" id="GO:0045312">
    <property type="term" value="P:nor-spermidine biosynthetic process"/>
    <property type="evidence" value="ECO:0007669"/>
    <property type="project" value="InterPro"/>
</dbReference>
<dbReference type="FunFam" id="3.20.20.10:FF:000012">
    <property type="entry name" value="Carboxynorspermidine/carboxyspermidine decarboxylase"/>
    <property type="match status" value="1"/>
</dbReference>
<organism evidence="14 15">
    <name type="scientific">Helicobacter cappadocius</name>
    <dbReference type="NCBI Taxonomy" id="3063998"/>
    <lineage>
        <taxon>Bacteria</taxon>
        <taxon>Pseudomonadati</taxon>
        <taxon>Campylobacterota</taxon>
        <taxon>Epsilonproteobacteria</taxon>
        <taxon>Campylobacterales</taxon>
        <taxon>Helicobacteraceae</taxon>
        <taxon>Helicobacter</taxon>
    </lineage>
</organism>
<dbReference type="AlphaFoldDB" id="A0AA90ST62"/>
<feature type="binding site" evidence="11">
    <location>
        <position position="294"/>
    </location>
    <ligand>
        <name>substrate</name>
    </ligand>
</feature>
<evidence type="ECO:0000256" key="5">
    <source>
        <dbReference type="ARBA" id="ARBA00022898"/>
    </source>
</evidence>